<name>A0A1G2FTY6_9BACT</name>
<gene>
    <name evidence="2" type="ORF">A3B04_01215</name>
</gene>
<dbReference type="EMBL" id="MHNF01000011">
    <property type="protein sequence ID" value="OGZ41556.1"/>
    <property type="molecule type" value="Genomic_DNA"/>
</dbReference>
<dbReference type="Proteomes" id="UP000177126">
    <property type="component" value="Unassembled WGS sequence"/>
</dbReference>
<sequence>MLFFKVLKFFDMLEDKIRHWLSHWPILYALVGILGIVLIWRGIWHLADNVNLNSGLSIFIGAVILLLSGLLVAIAIGDEVLISAWRGRRKVTEINLEEAMTLADKVDEIKKLLGNIERQLGAIEKGEKKIVKNLGDIEHEEKAIEREINENKSF</sequence>
<accession>A0A1G2FTY6</accession>
<feature type="transmembrane region" description="Helical" evidence="1">
    <location>
        <begin position="21"/>
        <end position="44"/>
    </location>
</feature>
<evidence type="ECO:0000313" key="2">
    <source>
        <dbReference type="EMBL" id="OGZ41556.1"/>
    </source>
</evidence>
<keyword evidence="1" id="KW-0812">Transmembrane</keyword>
<evidence type="ECO:0000313" key="3">
    <source>
        <dbReference type="Proteomes" id="UP000177126"/>
    </source>
</evidence>
<keyword evidence="1" id="KW-1133">Transmembrane helix</keyword>
<dbReference type="AlphaFoldDB" id="A0A1G2FTY6"/>
<reference evidence="2 3" key="1">
    <citation type="journal article" date="2016" name="Nat. Commun.">
        <title>Thousands of microbial genomes shed light on interconnected biogeochemical processes in an aquifer system.</title>
        <authorList>
            <person name="Anantharaman K."/>
            <person name="Brown C.T."/>
            <person name="Hug L.A."/>
            <person name="Sharon I."/>
            <person name="Castelle C.J."/>
            <person name="Probst A.J."/>
            <person name="Thomas B.C."/>
            <person name="Singh A."/>
            <person name="Wilkins M.J."/>
            <person name="Karaoz U."/>
            <person name="Brodie E.L."/>
            <person name="Williams K.H."/>
            <person name="Hubbard S.S."/>
            <person name="Banfield J.F."/>
        </authorList>
    </citation>
    <scope>NUCLEOTIDE SEQUENCE [LARGE SCALE GENOMIC DNA]</scope>
</reference>
<keyword evidence="1" id="KW-0472">Membrane</keyword>
<proteinExistence type="predicted"/>
<protein>
    <submittedName>
        <fullName evidence="2">Uncharacterized protein</fullName>
    </submittedName>
</protein>
<comment type="caution">
    <text evidence="2">The sequence shown here is derived from an EMBL/GenBank/DDBJ whole genome shotgun (WGS) entry which is preliminary data.</text>
</comment>
<organism evidence="2 3">
    <name type="scientific">Candidatus Portnoybacteria bacterium RIFCSPLOWO2_02_FULL_39_11</name>
    <dbReference type="NCBI Taxonomy" id="1802001"/>
    <lineage>
        <taxon>Bacteria</taxon>
        <taxon>Candidatus Portnoyibacteriota</taxon>
    </lineage>
</organism>
<feature type="transmembrane region" description="Helical" evidence="1">
    <location>
        <begin position="56"/>
        <end position="81"/>
    </location>
</feature>
<evidence type="ECO:0000256" key="1">
    <source>
        <dbReference type="SAM" id="Phobius"/>
    </source>
</evidence>